<evidence type="ECO:0000259" key="3">
    <source>
        <dbReference type="Pfam" id="PF13649"/>
    </source>
</evidence>
<keyword evidence="1 4" id="KW-0489">Methyltransferase</keyword>
<dbReference type="EMBL" id="BLAE01000030">
    <property type="protein sequence ID" value="GES11584.1"/>
    <property type="molecule type" value="Genomic_DNA"/>
</dbReference>
<comment type="caution">
    <text evidence="4">The sequence shown here is derived from an EMBL/GenBank/DDBJ whole genome shotgun (WGS) entry which is preliminary data.</text>
</comment>
<gene>
    <name evidence="4" type="ORF">Amac_051810</name>
</gene>
<keyword evidence="2 4" id="KW-0808">Transferase</keyword>
<evidence type="ECO:0000256" key="1">
    <source>
        <dbReference type="ARBA" id="ARBA00022603"/>
    </source>
</evidence>
<sequence>MAESFGVDAERYDRTRPRYPDALVNQIVAASPGPDVLDVGCGTGIAARQFQAAGCKVLGVEPDARMAEFARRGGIEVEVATFEAWDPAGRDFDAVIAGTAWHWVDPVAGPAKAAQVLRPGGRLAAFWHAFQPPPAVADAFAAVYQRVLPDSPFNLQSTRQALDMYQAMFTKTADTIRDAGGFSEPEQWRFDWEQPYTRDAWLDQLPTSGALTQIAPDKLAAVLEGVGAAIDAVGGSFTMSYATVAVTAARTGTA</sequence>
<dbReference type="GO" id="GO:0032259">
    <property type="term" value="P:methylation"/>
    <property type="evidence" value="ECO:0007669"/>
    <property type="project" value="UniProtKB-KW"/>
</dbReference>
<accession>A0A5M3WRS0</accession>
<organism evidence="4 5">
    <name type="scientific">Acrocarpospora macrocephala</name>
    <dbReference type="NCBI Taxonomy" id="150177"/>
    <lineage>
        <taxon>Bacteria</taxon>
        <taxon>Bacillati</taxon>
        <taxon>Actinomycetota</taxon>
        <taxon>Actinomycetes</taxon>
        <taxon>Streptosporangiales</taxon>
        <taxon>Streptosporangiaceae</taxon>
        <taxon>Acrocarpospora</taxon>
    </lineage>
</organism>
<reference evidence="4 5" key="1">
    <citation type="submission" date="2019-10" db="EMBL/GenBank/DDBJ databases">
        <title>Whole genome shotgun sequence of Acrocarpospora macrocephala NBRC 16266.</title>
        <authorList>
            <person name="Ichikawa N."/>
            <person name="Kimura A."/>
            <person name="Kitahashi Y."/>
            <person name="Komaki H."/>
            <person name="Oguchi A."/>
        </authorList>
    </citation>
    <scope>NUCLEOTIDE SEQUENCE [LARGE SCALE GENOMIC DNA]</scope>
    <source>
        <strain evidence="4 5">NBRC 16266</strain>
    </source>
</reference>
<dbReference type="InterPro" id="IPR051052">
    <property type="entry name" value="Diverse_substrate_MTase"/>
</dbReference>
<dbReference type="InterPro" id="IPR029063">
    <property type="entry name" value="SAM-dependent_MTases_sf"/>
</dbReference>
<proteinExistence type="predicted"/>
<dbReference type="Gene3D" id="3.40.50.150">
    <property type="entry name" value="Vaccinia Virus protein VP39"/>
    <property type="match status" value="1"/>
</dbReference>
<dbReference type="CDD" id="cd02440">
    <property type="entry name" value="AdoMet_MTases"/>
    <property type="match status" value="1"/>
</dbReference>
<dbReference type="Proteomes" id="UP000331127">
    <property type="component" value="Unassembled WGS sequence"/>
</dbReference>
<evidence type="ECO:0000256" key="2">
    <source>
        <dbReference type="ARBA" id="ARBA00022679"/>
    </source>
</evidence>
<dbReference type="PANTHER" id="PTHR44942:SF4">
    <property type="entry name" value="METHYLTRANSFERASE TYPE 11 DOMAIN-CONTAINING PROTEIN"/>
    <property type="match status" value="1"/>
</dbReference>
<evidence type="ECO:0000313" key="4">
    <source>
        <dbReference type="EMBL" id="GES11584.1"/>
    </source>
</evidence>
<name>A0A5M3WRS0_9ACTN</name>
<dbReference type="Pfam" id="PF13649">
    <property type="entry name" value="Methyltransf_25"/>
    <property type="match status" value="1"/>
</dbReference>
<dbReference type="SUPFAM" id="SSF53335">
    <property type="entry name" value="S-adenosyl-L-methionine-dependent methyltransferases"/>
    <property type="match status" value="1"/>
</dbReference>
<feature type="domain" description="Methyltransferase" evidence="3">
    <location>
        <begin position="36"/>
        <end position="121"/>
    </location>
</feature>
<protein>
    <submittedName>
        <fullName evidence="4">Methyltransferase type 11</fullName>
    </submittedName>
</protein>
<evidence type="ECO:0000313" key="5">
    <source>
        <dbReference type="Proteomes" id="UP000331127"/>
    </source>
</evidence>
<dbReference type="AlphaFoldDB" id="A0A5M3WRS0"/>
<dbReference type="GO" id="GO:0008168">
    <property type="term" value="F:methyltransferase activity"/>
    <property type="evidence" value="ECO:0007669"/>
    <property type="project" value="UniProtKB-KW"/>
</dbReference>
<dbReference type="PANTHER" id="PTHR44942">
    <property type="entry name" value="METHYLTRANSF_11 DOMAIN-CONTAINING PROTEIN"/>
    <property type="match status" value="1"/>
</dbReference>
<dbReference type="InterPro" id="IPR041698">
    <property type="entry name" value="Methyltransf_25"/>
</dbReference>
<keyword evidence="5" id="KW-1185">Reference proteome</keyword>